<organism evidence="1 2">
    <name type="scientific">Curvibacter microcysteis</name>
    <dbReference type="NCBI Taxonomy" id="3026419"/>
    <lineage>
        <taxon>Bacteria</taxon>
        <taxon>Pseudomonadati</taxon>
        <taxon>Pseudomonadota</taxon>
        <taxon>Betaproteobacteria</taxon>
        <taxon>Burkholderiales</taxon>
        <taxon>Comamonadaceae</taxon>
        <taxon>Curvibacter</taxon>
    </lineage>
</organism>
<evidence type="ECO:0000313" key="2">
    <source>
        <dbReference type="Proteomes" id="UP001528672"/>
    </source>
</evidence>
<comment type="caution">
    <text evidence="1">The sequence shown here is derived from an EMBL/GenBank/DDBJ whole genome shotgun (WGS) entry which is preliminary data.</text>
</comment>
<sequence length="222" mass="24273">MLSPSPSTPTPGGVLFVASDVDPAHDLDYNRWYDREHVLERVRIPGFVSGTRYQAIEAGKRYLGLYHTESLAVFGTPAYRQAFQHQTPWSVTNLERMRQPMRRVCQVLAHTGAGQGSVLVIIQLPLGSTQAQLETQVLALGAQLAQVDGFVHSCLYLPDESLSTPLPQESTEGRVLQPMLLVHASTLSGAQQLRAQASRALAVSSEATSLYALGWQLHAVDL</sequence>
<dbReference type="Proteomes" id="UP001528672">
    <property type="component" value="Unassembled WGS sequence"/>
</dbReference>
<reference evidence="1 2" key="1">
    <citation type="submission" date="2023-02" db="EMBL/GenBank/DDBJ databases">
        <title>Bacterial whole genome sequence for Curvibacter sp. HBC28.</title>
        <authorList>
            <person name="Le V."/>
            <person name="Ko S.-R."/>
            <person name="Ahn C.-Y."/>
            <person name="Oh H.-M."/>
        </authorList>
    </citation>
    <scope>NUCLEOTIDE SEQUENCE [LARGE SCALE GENOMIC DNA]</scope>
    <source>
        <strain evidence="1 2">HBC28</strain>
    </source>
</reference>
<name>A0ABT5MGX7_9BURK</name>
<gene>
    <name evidence="1" type="ORF">PSQ39_14415</name>
</gene>
<protein>
    <submittedName>
        <fullName evidence="1">Uncharacterized protein</fullName>
    </submittedName>
</protein>
<proteinExistence type="predicted"/>
<keyword evidence="2" id="KW-1185">Reference proteome</keyword>
<dbReference type="EMBL" id="JAQSIO010000005">
    <property type="protein sequence ID" value="MDD0815828.1"/>
    <property type="molecule type" value="Genomic_DNA"/>
</dbReference>
<evidence type="ECO:0000313" key="1">
    <source>
        <dbReference type="EMBL" id="MDD0815828.1"/>
    </source>
</evidence>
<dbReference type="RefSeq" id="WP_273927526.1">
    <property type="nucleotide sequence ID" value="NZ_JAQSIO010000005.1"/>
</dbReference>
<accession>A0ABT5MGX7</accession>